<evidence type="ECO:0000256" key="1">
    <source>
        <dbReference type="SAM" id="Coils"/>
    </source>
</evidence>
<dbReference type="PANTHER" id="PTHR22089">
    <property type="entry name" value="MIRROR-IMAGE POLYDACTYLY GENE 1 PROTEIN"/>
    <property type="match status" value="1"/>
</dbReference>
<accession>A0A8S1CNN5</accession>
<proteinExistence type="predicted"/>
<feature type="compositionally biased region" description="Basic and acidic residues" evidence="2">
    <location>
        <begin position="1"/>
        <end position="17"/>
    </location>
</feature>
<dbReference type="Proteomes" id="UP000494165">
    <property type="component" value="Unassembled WGS sequence"/>
</dbReference>
<evidence type="ECO:0000313" key="3">
    <source>
        <dbReference type="EMBL" id="CAB3373104.1"/>
    </source>
</evidence>
<reference evidence="3 4" key="1">
    <citation type="submission" date="2020-04" db="EMBL/GenBank/DDBJ databases">
        <authorList>
            <person name="Alioto T."/>
            <person name="Alioto T."/>
            <person name="Gomez Garrido J."/>
        </authorList>
    </citation>
    <scope>NUCLEOTIDE SEQUENCE [LARGE SCALE GENOMIC DNA]</scope>
</reference>
<dbReference type="OrthoDB" id="6621649at2759"/>
<dbReference type="PANTHER" id="PTHR22089:SF2">
    <property type="entry name" value="MIRROR-IMAGE POLYDACTYLY GENE 1 PROTEIN"/>
    <property type="match status" value="1"/>
</dbReference>
<dbReference type="EMBL" id="CADEPI010000081">
    <property type="protein sequence ID" value="CAB3373104.1"/>
    <property type="molecule type" value="Genomic_DNA"/>
</dbReference>
<keyword evidence="4" id="KW-1185">Reference proteome</keyword>
<dbReference type="AlphaFoldDB" id="A0A8S1CNN5"/>
<feature type="compositionally biased region" description="Basic and acidic residues" evidence="2">
    <location>
        <begin position="178"/>
        <end position="195"/>
    </location>
</feature>
<evidence type="ECO:0000313" key="4">
    <source>
        <dbReference type="Proteomes" id="UP000494165"/>
    </source>
</evidence>
<gene>
    <name evidence="3" type="ORF">CLODIP_2_CD12607</name>
</gene>
<sequence length="496" mass="55106">MERPSSRGSSRREKEAGRSGAPKQSKKAPRTTHGYSGNFLNSTYPTTLFNKGYSFCDPYFGVLGPHNFSNPAPPPYSDLLRKPTYPYGSPFTHNQPVYREPGGPYVVHPPEPTSLPVYGPWSSPRTMRPAMANPTWNVWSPELNVREASKLPPTRFTNGHLWIPDEDDYASLPPQVSTDDKSAQHSPRPDNRRFSDPCLNIPPEEKDNDSSNTDCNDEEEGEASSAATLAMQGNLVQQLLMEMGALRASNQNLQRELNETKLQLEAVKARQNTSWRKLGPEYQPGMFTEMVREIREASRMRDEAVMSRLRMANGTFQDFTDPRHFFETHNHRGNERQRREAPLSIRPQAAPRRRNHRTSRGSLHGSRAESSIDEDESSLSGDLLSGNAETTSSSSPAGNSNVAGVLADQVTQLQKEKQQLSDELKQARESRADTEAHVQKLERLVGILRKKITMVNGLDGISMQGSTASSSPTSSLEPVLTGAMSQVTIHGPVTNL</sequence>
<feature type="region of interest" description="Disordered" evidence="2">
    <location>
        <begin position="166"/>
        <end position="225"/>
    </location>
</feature>
<protein>
    <submittedName>
        <fullName evidence="3">Uncharacterized protein</fullName>
    </submittedName>
</protein>
<feature type="region of interest" description="Disordered" evidence="2">
    <location>
        <begin position="1"/>
        <end position="36"/>
    </location>
</feature>
<feature type="region of interest" description="Disordered" evidence="2">
    <location>
        <begin position="319"/>
        <end position="401"/>
    </location>
</feature>
<comment type="caution">
    <text evidence="3">The sequence shown here is derived from an EMBL/GenBank/DDBJ whole genome shotgun (WGS) entry which is preliminary data.</text>
</comment>
<name>A0A8S1CNN5_9INSE</name>
<feature type="compositionally biased region" description="Basic and acidic residues" evidence="2">
    <location>
        <begin position="320"/>
        <end position="341"/>
    </location>
</feature>
<organism evidence="3 4">
    <name type="scientific">Cloeon dipterum</name>
    <dbReference type="NCBI Taxonomy" id="197152"/>
    <lineage>
        <taxon>Eukaryota</taxon>
        <taxon>Metazoa</taxon>
        <taxon>Ecdysozoa</taxon>
        <taxon>Arthropoda</taxon>
        <taxon>Hexapoda</taxon>
        <taxon>Insecta</taxon>
        <taxon>Pterygota</taxon>
        <taxon>Palaeoptera</taxon>
        <taxon>Ephemeroptera</taxon>
        <taxon>Pisciforma</taxon>
        <taxon>Baetidae</taxon>
        <taxon>Cloeon</taxon>
    </lineage>
</organism>
<feature type="compositionally biased region" description="Polar residues" evidence="2">
    <location>
        <begin position="387"/>
        <end position="401"/>
    </location>
</feature>
<keyword evidence="1" id="KW-0175">Coiled coil</keyword>
<feature type="coiled-coil region" evidence="1">
    <location>
        <begin position="236"/>
        <end position="270"/>
    </location>
</feature>
<feature type="coiled-coil region" evidence="1">
    <location>
        <begin position="403"/>
        <end position="444"/>
    </location>
</feature>
<evidence type="ECO:0000256" key="2">
    <source>
        <dbReference type="SAM" id="MobiDB-lite"/>
    </source>
</evidence>
<dbReference type="InterPro" id="IPR026175">
    <property type="entry name" value="MIPOL1"/>
</dbReference>